<name>A0AAF0IGA6_9EURO</name>
<evidence type="ECO:0000256" key="1">
    <source>
        <dbReference type="SAM" id="MobiDB-lite"/>
    </source>
</evidence>
<dbReference type="Proteomes" id="UP001219355">
    <property type="component" value="Chromosome 1"/>
</dbReference>
<feature type="chain" id="PRO_5042230865" evidence="2">
    <location>
        <begin position="20"/>
        <end position="249"/>
    </location>
</feature>
<feature type="compositionally biased region" description="Low complexity" evidence="1">
    <location>
        <begin position="133"/>
        <end position="154"/>
    </location>
</feature>
<feature type="region of interest" description="Disordered" evidence="1">
    <location>
        <begin position="110"/>
        <end position="173"/>
    </location>
</feature>
<evidence type="ECO:0000313" key="4">
    <source>
        <dbReference type="Proteomes" id="UP001219355"/>
    </source>
</evidence>
<gene>
    <name evidence="3" type="ORF">PRK78_000882</name>
</gene>
<feature type="compositionally biased region" description="Pro residues" evidence="1">
    <location>
        <begin position="212"/>
        <end position="221"/>
    </location>
</feature>
<keyword evidence="4" id="KW-1185">Reference proteome</keyword>
<accession>A0AAF0IGA6</accession>
<dbReference type="EMBL" id="CP120627">
    <property type="protein sequence ID" value="WEW55451.1"/>
    <property type="molecule type" value="Genomic_DNA"/>
</dbReference>
<organism evidence="3 4">
    <name type="scientific">Emydomyces testavorans</name>
    <dbReference type="NCBI Taxonomy" id="2070801"/>
    <lineage>
        <taxon>Eukaryota</taxon>
        <taxon>Fungi</taxon>
        <taxon>Dikarya</taxon>
        <taxon>Ascomycota</taxon>
        <taxon>Pezizomycotina</taxon>
        <taxon>Eurotiomycetes</taxon>
        <taxon>Eurotiomycetidae</taxon>
        <taxon>Onygenales</taxon>
        <taxon>Nannizziopsiaceae</taxon>
        <taxon>Emydomyces</taxon>
    </lineage>
</organism>
<feature type="region of interest" description="Disordered" evidence="1">
    <location>
        <begin position="193"/>
        <end position="249"/>
    </location>
</feature>
<dbReference type="AlphaFoldDB" id="A0AAF0IGA6"/>
<protein>
    <submittedName>
        <fullName evidence="3">Uncharacterized protein</fullName>
    </submittedName>
</protein>
<proteinExistence type="predicted"/>
<reference evidence="3" key="1">
    <citation type="submission" date="2023-03" db="EMBL/GenBank/DDBJ databases">
        <title>Emydomyces testavorans Genome Sequence.</title>
        <authorList>
            <person name="Hoyer L."/>
        </authorList>
    </citation>
    <scope>NUCLEOTIDE SEQUENCE</scope>
    <source>
        <strain evidence="3">16-2883</strain>
    </source>
</reference>
<feature type="compositionally biased region" description="Polar residues" evidence="1">
    <location>
        <begin position="222"/>
        <end position="238"/>
    </location>
</feature>
<evidence type="ECO:0000313" key="3">
    <source>
        <dbReference type="EMBL" id="WEW55451.1"/>
    </source>
</evidence>
<keyword evidence="2" id="KW-0732">Signal</keyword>
<sequence>MQFKVSLALVAALAAFAEANPHRRFFRRNVESSARVSYVTVQPVPLYPTGAASSSDIISIRPPTMSAATAGTGVATSYPVPTGPVSTETLTLTYTLGRGVSKTVVTKTITRPSVGKPTDIPNNGNAPGGNQAGGEVTSSKTTVSATSTTTKTITLYPTHESFNPGEGNNKVPCVPATETITLRETVTVTATPEAQSTGENHPGHHSNKHPRPPVTTIPTPPYNNGTAATSTVYPSSGFLTKPHVLPTGY</sequence>
<evidence type="ECO:0000256" key="2">
    <source>
        <dbReference type="SAM" id="SignalP"/>
    </source>
</evidence>
<feature type="signal peptide" evidence="2">
    <location>
        <begin position="1"/>
        <end position="19"/>
    </location>
</feature>